<keyword evidence="3" id="KW-1185">Reference proteome</keyword>
<evidence type="ECO:0000256" key="1">
    <source>
        <dbReference type="SAM" id="Phobius"/>
    </source>
</evidence>
<dbReference type="RefSeq" id="WP_075725195.1">
    <property type="nucleotide sequence ID" value="NZ_CP009245.1"/>
</dbReference>
<protein>
    <submittedName>
        <fullName evidence="2">Uncharacterized protein</fullName>
    </submittedName>
</protein>
<dbReference type="KEGG" id="caqu:CAQU_03370"/>
<organism evidence="2 3">
    <name type="scientific">Corynebacterium aquilae DSM 44791</name>
    <dbReference type="NCBI Taxonomy" id="1431546"/>
    <lineage>
        <taxon>Bacteria</taxon>
        <taxon>Bacillati</taxon>
        <taxon>Actinomycetota</taxon>
        <taxon>Actinomycetes</taxon>
        <taxon>Mycobacteriales</taxon>
        <taxon>Corynebacteriaceae</taxon>
        <taxon>Corynebacterium</taxon>
    </lineage>
</organism>
<dbReference type="AlphaFoldDB" id="A0A1L7CEJ7"/>
<feature type="transmembrane region" description="Helical" evidence="1">
    <location>
        <begin position="45"/>
        <end position="62"/>
    </location>
</feature>
<dbReference type="EMBL" id="CP009245">
    <property type="protein sequence ID" value="APT84266.1"/>
    <property type="molecule type" value="Genomic_DNA"/>
</dbReference>
<feature type="transmembrane region" description="Helical" evidence="1">
    <location>
        <begin position="20"/>
        <end position="39"/>
    </location>
</feature>
<sequence>MPEPSKPSHRPTKHRLSDVMVVPVLVGCAFVALAAPVARQHFGPAITWLGLLALMCALLWYLRRR</sequence>
<dbReference type="Proteomes" id="UP000185478">
    <property type="component" value="Chromosome"/>
</dbReference>
<keyword evidence="1" id="KW-0472">Membrane</keyword>
<name>A0A1L7CEJ7_9CORY</name>
<keyword evidence="1" id="KW-0812">Transmembrane</keyword>
<reference evidence="2 3" key="1">
    <citation type="submission" date="2014-08" db="EMBL/GenBank/DDBJ databases">
        <title>Complete genome sequence of Corynebacterium aquilae S-613T(T) (=DSM 44791(T)), isolated from the choana of a healthy golden eagle.</title>
        <authorList>
            <person name="Ruckert C."/>
            <person name="Albersmeier A."/>
            <person name="Winkler A."/>
            <person name="Kalinowski J."/>
        </authorList>
    </citation>
    <scope>NUCLEOTIDE SEQUENCE [LARGE SCALE GENOMIC DNA]</scope>
    <source>
        <strain evidence="2 3">S-613</strain>
    </source>
</reference>
<proteinExistence type="predicted"/>
<keyword evidence="1" id="KW-1133">Transmembrane helix</keyword>
<accession>A0A1L7CEJ7</accession>
<gene>
    <name evidence="2" type="ORF">CAQU_03370</name>
</gene>
<evidence type="ECO:0000313" key="2">
    <source>
        <dbReference type="EMBL" id="APT84266.1"/>
    </source>
</evidence>
<evidence type="ECO:0000313" key="3">
    <source>
        <dbReference type="Proteomes" id="UP000185478"/>
    </source>
</evidence>